<comment type="subcellular location">
    <subcellularLocation>
        <location evidence="1">Periplasm</location>
    </subcellularLocation>
</comment>
<proteinExistence type="inferred from homology"/>
<evidence type="ECO:0000256" key="6">
    <source>
        <dbReference type="ARBA" id="ARBA00023139"/>
    </source>
</evidence>
<dbReference type="InterPro" id="IPR050490">
    <property type="entry name" value="Bact_solute-bd_prot1"/>
</dbReference>
<evidence type="ECO:0000313" key="8">
    <source>
        <dbReference type="EMBL" id="CTQ51469.1"/>
    </source>
</evidence>
<dbReference type="STRING" id="420998.JDO7802_03509"/>
<dbReference type="InterPro" id="IPR006059">
    <property type="entry name" value="SBP"/>
</dbReference>
<keyword evidence="4" id="KW-0732">Signal</keyword>
<evidence type="ECO:0000256" key="5">
    <source>
        <dbReference type="ARBA" id="ARBA00023136"/>
    </source>
</evidence>
<evidence type="ECO:0000256" key="1">
    <source>
        <dbReference type="ARBA" id="ARBA00004418"/>
    </source>
</evidence>
<dbReference type="RefSeq" id="WP_055087161.1">
    <property type="nucleotide sequence ID" value="NZ_CXSU01000012.1"/>
</dbReference>
<dbReference type="PANTHER" id="PTHR43649:SF33">
    <property type="entry name" value="POLYGALACTURONAN_RHAMNOGALACTURONAN-BINDING PROTEIN YTCQ"/>
    <property type="match status" value="1"/>
</dbReference>
<keyword evidence="5" id="KW-0472">Membrane</keyword>
<dbReference type="PANTHER" id="PTHR43649">
    <property type="entry name" value="ARABINOSE-BINDING PROTEIN-RELATED"/>
    <property type="match status" value="1"/>
</dbReference>
<gene>
    <name evidence="8" type="primary">msmE_2</name>
    <name evidence="8" type="ORF">JDO7802_03509</name>
</gene>
<reference evidence="8 9" key="1">
    <citation type="submission" date="2015-07" db="EMBL/GenBank/DDBJ databases">
        <authorList>
            <person name="Noorani M."/>
        </authorList>
    </citation>
    <scope>NUCLEOTIDE SEQUENCE [LARGE SCALE GENOMIC DNA]</scope>
    <source>
        <strain evidence="8 9">CECT 7802</strain>
    </source>
</reference>
<dbReference type="SUPFAM" id="SSF53850">
    <property type="entry name" value="Periplasmic binding protein-like II"/>
    <property type="match status" value="1"/>
</dbReference>
<protein>
    <submittedName>
        <fullName evidence="8">Multiple sugar-binding protein</fullName>
    </submittedName>
</protein>
<evidence type="ECO:0000256" key="3">
    <source>
        <dbReference type="ARBA" id="ARBA00022475"/>
    </source>
</evidence>
<dbReference type="GO" id="GO:0042597">
    <property type="term" value="C:periplasmic space"/>
    <property type="evidence" value="ECO:0007669"/>
    <property type="project" value="UniProtKB-SubCell"/>
</dbReference>
<sequence length="416" mass="45227">MRIIGTLAASTAMILAGQGTLAQPSEKVEGKITFYTHFTQFEQDGSWNAWAADFAEKYPGAEVEIIGVSNYRKEMPTRIASGDYGDVLNVLDNLPPSDYAEFYAPLTDMSLAETHSFVDRYRVDGEVYGYIYGQNAEAVVYNKAAFEKAGIESVPTTKTELFAACEKLKDAGIVPFQINMGAGWPMQQWDKAALLFANDGGYYDDMVSEAAPYAADRPYGMSVAFVSDLFDAGCTERDYTANNWDQSKVLLGTGEAAMWFLANWSVPQTVTAAEALGVENVAEDLGMFPLPIDDSGDPAVLLNPDWALGVSANSDNPVTAKAWIEFLLTETDISNAAGFIPGDPRIAPTMPQLEELMAGEPRMIEAGTPSAEFKQAMADARLDFMTGTYIRDLVLAEDAEAALAEINRRWADATGN</sequence>
<evidence type="ECO:0000256" key="2">
    <source>
        <dbReference type="ARBA" id="ARBA00008520"/>
    </source>
</evidence>
<keyword evidence="9" id="KW-1185">Reference proteome</keyword>
<dbReference type="Pfam" id="PF01547">
    <property type="entry name" value="SBP_bac_1"/>
    <property type="match status" value="1"/>
</dbReference>
<evidence type="ECO:0000256" key="4">
    <source>
        <dbReference type="ARBA" id="ARBA00022729"/>
    </source>
</evidence>
<keyword evidence="7" id="KW-0449">Lipoprotein</keyword>
<dbReference type="AlphaFoldDB" id="A0A0M6YNP4"/>
<organism evidence="8 9">
    <name type="scientific">Jannaschia donghaensis</name>
    <dbReference type="NCBI Taxonomy" id="420998"/>
    <lineage>
        <taxon>Bacteria</taxon>
        <taxon>Pseudomonadati</taxon>
        <taxon>Pseudomonadota</taxon>
        <taxon>Alphaproteobacteria</taxon>
        <taxon>Rhodobacterales</taxon>
        <taxon>Roseobacteraceae</taxon>
        <taxon>Jannaschia</taxon>
    </lineage>
</organism>
<dbReference type="OrthoDB" id="5897001at2"/>
<comment type="similarity">
    <text evidence="2">Belongs to the bacterial solute-binding protein 1 family.</text>
</comment>
<evidence type="ECO:0000256" key="7">
    <source>
        <dbReference type="ARBA" id="ARBA00023288"/>
    </source>
</evidence>
<keyword evidence="3" id="KW-1003">Cell membrane</keyword>
<keyword evidence="6" id="KW-0564">Palmitate</keyword>
<dbReference type="Proteomes" id="UP000049222">
    <property type="component" value="Unassembled WGS sequence"/>
</dbReference>
<accession>A0A0M6YNP4</accession>
<dbReference type="Gene3D" id="3.40.190.10">
    <property type="entry name" value="Periplasmic binding protein-like II"/>
    <property type="match status" value="2"/>
</dbReference>
<dbReference type="EMBL" id="CXSU01000012">
    <property type="protein sequence ID" value="CTQ51469.1"/>
    <property type="molecule type" value="Genomic_DNA"/>
</dbReference>
<evidence type="ECO:0000313" key="9">
    <source>
        <dbReference type="Proteomes" id="UP000049222"/>
    </source>
</evidence>
<name>A0A0M6YNP4_9RHOB</name>